<dbReference type="CDD" id="cd04301">
    <property type="entry name" value="NAT_SF"/>
    <property type="match status" value="1"/>
</dbReference>
<evidence type="ECO:0000256" key="1">
    <source>
        <dbReference type="ARBA" id="ARBA00022679"/>
    </source>
</evidence>
<evidence type="ECO:0000256" key="2">
    <source>
        <dbReference type="ARBA" id="ARBA00023315"/>
    </source>
</evidence>
<dbReference type="RefSeq" id="WP_062733924.1">
    <property type="nucleotide sequence ID" value="NZ_BJZS01000093.1"/>
</dbReference>
<dbReference type="Gene3D" id="3.40.630.30">
    <property type="match status" value="1"/>
</dbReference>
<dbReference type="Proteomes" id="UP000321103">
    <property type="component" value="Unassembled WGS sequence"/>
</dbReference>
<proteinExistence type="predicted"/>
<keyword evidence="1" id="KW-0808">Transferase</keyword>
<evidence type="ECO:0000259" key="3">
    <source>
        <dbReference type="PROSITE" id="PS51186"/>
    </source>
</evidence>
<gene>
    <name evidence="4" type="ORF">KTU01_28270</name>
</gene>
<dbReference type="InterPro" id="IPR000182">
    <property type="entry name" value="GNAT_dom"/>
</dbReference>
<feature type="domain" description="N-acetyltransferase" evidence="3">
    <location>
        <begin position="7"/>
        <end position="154"/>
    </location>
</feature>
<dbReference type="PROSITE" id="PS51186">
    <property type="entry name" value="GNAT"/>
    <property type="match status" value="1"/>
</dbReference>
<organism evidence="4 5">
    <name type="scientific">Kocuria turfanensis</name>
    <dbReference type="NCBI Taxonomy" id="388357"/>
    <lineage>
        <taxon>Bacteria</taxon>
        <taxon>Bacillati</taxon>
        <taxon>Actinomycetota</taxon>
        <taxon>Actinomycetes</taxon>
        <taxon>Micrococcales</taxon>
        <taxon>Micrococcaceae</taxon>
        <taxon>Kocuria</taxon>
    </lineage>
</organism>
<keyword evidence="2" id="KW-0012">Acyltransferase</keyword>
<evidence type="ECO:0000313" key="4">
    <source>
        <dbReference type="EMBL" id="GEO96704.1"/>
    </source>
</evidence>
<protein>
    <recommendedName>
        <fullName evidence="3">N-acetyltransferase domain-containing protein</fullName>
    </recommendedName>
</protein>
<keyword evidence="5" id="KW-1185">Reference proteome</keyword>
<reference evidence="4 5" key="1">
    <citation type="submission" date="2019-07" db="EMBL/GenBank/DDBJ databases">
        <title>Whole genome shotgun sequence of Kocuria turfanensis NBRC 107627.</title>
        <authorList>
            <person name="Hosoyama A."/>
            <person name="Uohara A."/>
            <person name="Ohji S."/>
            <person name="Ichikawa N."/>
        </authorList>
    </citation>
    <scope>NUCLEOTIDE SEQUENCE [LARGE SCALE GENOMIC DNA]</scope>
    <source>
        <strain evidence="4 5">NBRC 107627</strain>
    </source>
</reference>
<dbReference type="STRING" id="388357.GCA_001580365_00386"/>
<dbReference type="GO" id="GO:0016747">
    <property type="term" value="F:acyltransferase activity, transferring groups other than amino-acyl groups"/>
    <property type="evidence" value="ECO:0007669"/>
    <property type="project" value="InterPro"/>
</dbReference>
<dbReference type="SUPFAM" id="SSF55729">
    <property type="entry name" value="Acyl-CoA N-acyltransferases (Nat)"/>
    <property type="match status" value="1"/>
</dbReference>
<dbReference type="Pfam" id="PF13508">
    <property type="entry name" value="Acetyltransf_7"/>
    <property type="match status" value="1"/>
</dbReference>
<accession>A0A512IG77</accession>
<name>A0A512IG77_9MICC</name>
<dbReference type="InterPro" id="IPR050832">
    <property type="entry name" value="Bact_Acetyltransf"/>
</dbReference>
<sequence length="157" mass="17558">MLHEAPVVIERASHADAEEIAAIHLDSRRKALPYLPVVHSEDETRQWIADVVLGTQEVWVARLDTRIVAFLALSEDMLEQLYVDPAHVGRGIGSRLVRLAQARRPDGLELYTFVRNTRARAFYELHGFSVVSTGDGSDNEEGEPDALYRWCADSTSG</sequence>
<dbReference type="EMBL" id="BJZS01000093">
    <property type="protein sequence ID" value="GEO96704.1"/>
    <property type="molecule type" value="Genomic_DNA"/>
</dbReference>
<dbReference type="InterPro" id="IPR016181">
    <property type="entry name" value="Acyl_CoA_acyltransferase"/>
</dbReference>
<evidence type="ECO:0000313" key="5">
    <source>
        <dbReference type="Proteomes" id="UP000321103"/>
    </source>
</evidence>
<dbReference type="PANTHER" id="PTHR43877">
    <property type="entry name" value="AMINOALKYLPHOSPHONATE N-ACETYLTRANSFERASE-RELATED-RELATED"/>
    <property type="match status" value="1"/>
</dbReference>
<dbReference type="AlphaFoldDB" id="A0A512IG77"/>
<comment type="caution">
    <text evidence="4">The sequence shown here is derived from an EMBL/GenBank/DDBJ whole genome shotgun (WGS) entry which is preliminary data.</text>
</comment>